<evidence type="ECO:0000313" key="1">
    <source>
        <dbReference type="EMBL" id="AFM26465.1"/>
    </source>
</evidence>
<dbReference type="RefSeq" id="WP_014811591.1">
    <property type="nucleotide sequence ID" value="NC_018025.1"/>
</dbReference>
<proteinExistence type="predicted"/>
<dbReference type="AlphaFoldDB" id="I4CA74"/>
<name>I4CA74_DESTA</name>
<evidence type="ECO:0008006" key="3">
    <source>
        <dbReference type="Google" id="ProtNLM"/>
    </source>
</evidence>
<dbReference type="KEGG" id="dti:Desti_3823"/>
<keyword evidence="2" id="KW-1185">Reference proteome</keyword>
<protein>
    <recommendedName>
        <fullName evidence="3">DUF4304 domain-containing protein</fullName>
    </recommendedName>
</protein>
<dbReference type="OrthoDB" id="9157413at2"/>
<dbReference type="Proteomes" id="UP000006055">
    <property type="component" value="Chromosome"/>
</dbReference>
<dbReference type="EMBL" id="CP003360">
    <property type="protein sequence ID" value="AFM26465.1"/>
    <property type="molecule type" value="Genomic_DNA"/>
</dbReference>
<reference evidence="2" key="1">
    <citation type="submission" date="2012-06" db="EMBL/GenBank/DDBJ databases">
        <title>Complete sequence of chromosome of Desulfomonile tiedjei DSM 6799.</title>
        <authorList>
            <person name="Lucas S."/>
            <person name="Copeland A."/>
            <person name="Lapidus A."/>
            <person name="Glavina del Rio T."/>
            <person name="Dalin E."/>
            <person name="Tice H."/>
            <person name="Bruce D."/>
            <person name="Goodwin L."/>
            <person name="Pitluck S."/>
            <person name="Peters L."/>
            <person name="Ovchinnikova G."/>
            <person name="Zeytun A."/>
            <person name="Lu M."/>
            <person name="Kyrpides N."/>
            <person name="Mavromatis K."/>
            <person name="Ivanova N."/>
            <person name="Brettin T."/>
            <person name="Detter J.C."/>
            <person name="Han C."/>
            <person name="Larimer F."/>
            <person name="Land M."/>
            <person name="Hauser L."/>
            <person name="Markowitz V."/>
            <person name="Cheng J.-F."/>
            <person name="Hugenholtz P."/>
            <person name="Woyke T."/>
            <person name="Wu D."/>
            <person name="Spring S."/>
            <person name="Schroeder M."/>
            <person name="Brambilla E."/>
            <person name="Klenk H.-P."/>
            <person name="Eisen J.A."/>
        </authorList>
    </citation>
    <scope>NUCLEOTIDE SEQUENCE [LARGE SCALE GENOMIC DNA]</scope>
    <source>
        <strain evidence="2">ATCC 49306 / DSM 6799 / DCB-1</strain>
    </source>
</reference>
<dbReference type="STRING" id="706587.Desti_3823"/>
<organism evidence="1 2">
    <name type="scientific">Desulfomonile tiedjei (strain ATCC 49306 / DSM 6799 / DCB-1)</name>
    <dbReference type="NCBI Taxonomy" id="706587"/>
    <lineage>
        <taxon>Bacteria</taxon>
        <taxon>Pseudomonadati</taxon>
        <taxon>Thermodesulfobacteriota</taxon>
        <taxon>Desulfomonilia</taxon>
        <taxon>Desulfomonilales</taxon>
        <taxon>Desulfomonilaceae</taxon>
        <taxon>Desulfomonile</taxon>
    </lineage>
</organism>
<evidence type="ECO:0000313" key="2">
    <source>
        <dbReference type="Proteomes" id="UP000006055"/>
    </source>
</evidence>
<sequence>MRKEYGAALREVFTQIFTSACPFFALVKKHSALAGFQGERAYRWAVTDSRHLWVVLVPDQKREAFTIELGWSTMGRFPQLTMRPSFARPEEVGLEHEYLCRLGELSRGKDWWWAIEELPLCASQDQIMAYIIAQTIPISPEVARSRVTPHVKEAVKEFELFGLPFLRSHTQDSNL</sequence>
<gene>
    <name evidence="1" type="ordered locus">Desti_3823</name>
</gene>
<dbReference type="HOGENOM" id="CLU_1530191_0_0_7"/>
<accession>I4CA74</accession>